<feature type="transmembrane region" description="Helical" evidence="7">
    <location>
        <begin position="12"/>
        <end position="36"/>
    </location>
</feature>
<dbReference type="RefSeq" id="WP_380016370.1">
    <property type="nucleotide sequence ID" value="NZ_JBHLYR010000071.1"/>
</dbReference>
<dbReference type="PANTHER" id="PTHR43266:SF2">
    <property type="entry name" value="MAJOR FACILITATOR SUPERFAMILY (MFS) PROFILE DOMAIN-CONTAINING PROTEIN"/>
    <property type="match status" value="1"/>
</dbReference>
<keyword evidence="9" id="KW-1185">Reference proteome</keyword>
<comment type="caution">
    <text evidence="8">The sequence shown here is derived from an EMBL/GenBank/DDBJ whole genome shotgun (WGS) entry which is preliminary data.</text>
</comment>
<dbReference type="Gene3D" id="1.20.1250.20">
    <property type="entry name" value="MFS general substrate transporter like domains"/>
    <property type="match status" value="1"/>
</dbReference>
<feature type="transmembrane region" description="Helical" evidence="7">
    <location>
        <begin position="257"/>
        <end position="281"/>
    </location>
</feature>
<dbReference type="Pfam" id="PF07690">
    <property type="entry name" value="MFS_1"/>
    <property type="match status" value="1"/>
</dbReference>
<dbReference type="Proteomes" id="UP001589733">
    <property type="component" value="Unassembled WGS sequence"/>
</dbReference>
<dbReference type="CDD" id="cd06173">
    <property type="entry name" value="MFS_MefA_like"/>
    <property type="match status" value="1"/>
</dbReference>
<evidence type="ECO:0000313" key="9">
    <source>
        <dbReference type="Proteomes" id="UP001589733"/>
    </source>
</evidence>
<keyword evidence="5 7" id="KW-1133">Transmembrane helix</keyword>
<reference evidence="8 9" key="1">
    <citation type="submission" date="2024-09" db="EMBL/GenBank/DDBJ databases">
        <authorList>
            <person name="Sun Q."/>
            <person name="Mori K."/>
        </authorList>
    </citation>
    <scope>NUCLEOTIDE SEQUENCE [LARGE SCALE GENOMIC DNA]</scope>
    <source>
        <strain evidence="8 9">JCM 13503</strain>
    </source>
</reference>
<name>A0ABV6B589_9DEIO</name>
<feature type="transmembrane region" description="Helical" evidence="7">
    <location>
        <begin position="224"/>
        <end position="245"/>
    </location>
</feature>
<feature type="transmembrane region" description="Helical" evidence="7">
    <location>
        <begin position="311"/>
        <end position="329"/>
    </location>
</feature>
<evidence type="ECO:0000313" key="8">
    <source>
        <dbReference type="EMBL" id="MFB9994932.1"/>
    </source>
</evidence>
<feature type="transmembrane region" description="Helical" evidence="7">
    <location>
        <begin position="391"/>
        <end position="417"/>
    </location>
</feature>
<gene>
    <name evidence="8" type="ORF">ACFFLM_23560</name>
</gene>
<dbReference type="SUPFAM" id="SSF103473">
    <property type="entry name" value="MFS general substrate transporter"/>
    <property type="match status" value="1"/>
</dbReference>
<keyword evidence="3" id="KW-1003">Cell membrane</keyword>
<sequence length="441" mass="46944">MPSFSGIRGYLVIWIGQLFSSLGAGMTAFALSLWLWEQTRSATALALVPLIVFLPLILMTPLVGALVDRWNQQLKWVMMISDAARLLTSAALLLLLLSGHLALPWVYLLIFLEAVFGAFQWPADSAATTVMLRKEDYARAGGIQSMVGSISTVLAPVLGVLVYQQLGLTGIVALDMVGGLLALLSLIPVFVPRPARTEMGQAARSNLWQESIYGFRFILANRNLLALQLVFLFGNLMNGLAMALFTPMVLARSGNDAHVLATAQMAGGVSGILAGLALATWGGPKRRIHGVLIGWVISMLAVLIHGLGQTLWLWIAGALVGAFGAPLTNSSNQAIWQSQIPPDLQGKVFAARRVIAMLALPASTLAAGPLADRWLNPAMLPDGSLALVFGPLVGTGPGAGISLLFVFVGLSGALIMLSMYGVRRVRQVEDLVFDIQESPSG</sequence>
<feature type="transmembrane region" description="Helical" evidence="7">
    <location>
        <begin position="288"/>
        <end position="305"/>
    </location>
</feature>
<organism evidence="8 9">
    <name type="scientific">Deinococcus oregonensis</name>
    <dbReference type="NCBI Taxonomy" id="1805970"/>
    <lineage>
        <taxon>Bacteria</taxon>
        <taxon>Thermotogati</taxon>
        <taxon>Deinococcota</taxon>
        <taxon>Deinococci</taxon>
        <taxon>Deinococcales</taxon>
        <taxon>Deinococcaceae</taxon>
        <taxon>Deinococcus</taxon>
    </lineage>
</organism>
<proteinExistence type="predicted"/>
<evidence type="ECO:0000256" key="1">
    <source>
        <dbReference type="ARBA" id="ARBA00004651"/>
    </source>
</evidence>
<evidence type="ECO:0000256" key="6">
    <source>
        <dbReference type="ARBA" id="ARBA00023136"/>
    </source>
</evidence>
<dbReference type="EMBL" id="JBHLYR010000071">
    <property type="protein sequence ID" value="MFB9994932.1"/>
    <property type="molecule type" value="Genomic_DNA"/>
</dbReference>
<dbReference type="InterPro" id="IPR036259">
    <property type="entry name" value="MFS_trans_sf"/>
</dbReference>
<feature type="transmembrane region" description="Helical" evidence="7">
    <location>
        <begin position="350"/>
        <end position="371"/>
    </location>
</feature>
<keyword evidence="4 7" id="KW-0812">Transmembrane</keyword>
<evidence type="ECO:0000256" key="3">
    <source>
        <dbReference type="ARBA" id="ARBA00022475"/>
    </source>
</evidence>
<dbReference type="InterPro" id="IPR011701">
    <property type="entry name" value="MFS"/>
</dbReference>
<dbReference type="PANTHER" id="PTHR43266">
    <property type="entry name" value="MACROLIDE-EFFLUX PROTEIN"/>
    <property type="match status" value="1"/>
</dbReference>
<evidence type="ECO:0000256" key="5">
    <source>
        <dbReference type="ARBA" id="ARBA00022989"/>
    </source>
</evidence>
<keyword evidence="6 7" id="KW-0472">Membrane</keyword>
<feature type="transmembrane region" description="Helical" evidence="7">
    <location>
        <begin position="142"/>
        <end position="163"/>
    </location>
</feature>
<keyword evidence="2" id="KW-0813">Transport</keyword>
<accession>A0ABV6B589</accession>
<feature type="transmembrane region" description="Helical" evidence="7">
    <location>
        <begin position="169"/>
        <end position="191"/>
    </location>
</feature>
<protein>
    <submittedName>
        <fullName evidence="8">MFS transporter</fullName>
    </submittedName>
</protein>
<evidence type="ECO:0000256" key="4">
    <source>
        <dbReference type="ARBA" id="ARBA00022692"/>
    </source>
</evidence>
<evidence type="ECO:0000256" key="2">
    <source>
        <dbReference type="ARBA" id="ARBA00022448"/>
    </source>
</evidence>
<feature type="transmembrane region" description="Helical" evidence="7">
    <location>
        <begin position="42"/>
        <end position="64"/>
    </location>
</feature>
<evidence type="ECO:0000256" key="7">
    <source>
        <dbReference type="SAM" id="Phobius"/>
    </source>
</evidence>
<comment type="subcellular location">
    <subcellularLocation>
        <location evidence="1">Cell membrane</location>
        <topology evidence="1">Multi-pass membrane protein</topology>
    </subcellularLocation>
</comment>